<evidence type="ECO:0000256" key="7">
    <source>
        <dbReference type="ARBA" id="ARBA00023033"/>
    </source>
</evidence>
<evidence type="ECO:0000256" key="5">
    <source>
        <dbReference type="ARBA" id="ARBA00023002"/>
    </source>
</evidence>
<keyword evidence="10" id="KW-1185">Reference proteome</keyword>
<evidence type="ECO:0000256" key="6">
    <source>
        <dbReference type="ARBA" id="ARBA00023004"/>
    </source>
</evidence>
<dbReference type="GO" id="GO:0005506">
    <property type="term" value="F:iron ion binding"/>
    <property type="evidence" value="ECO:0007669"/>
    <property type="project" value="InterPro"/>
</dbReference>
<dbReference type="PANTHER" id="PTHR24305:SF157">
    <property type="entry name" value="N-ACETYLTRYPTOPHAN 6-HYDROXYLASE IVOC-RELATED"/>
    <property type="match status" value="1"/>
</dbReference>
<evidence type="ECO:0000256" key="2">
    <source>
        <dbReference type="ARBA" id="ARBA00010617"/>
    </source>
</evidence>
<reference evidence="10" key="1">
    <citation type="journal article" date="2017" name="Nat. Microbiol.">
        <title>Global analysis of biosynthetic gene clusters reveals vast potential of secondary metabolite production in Penicillium species.</title>
        <authorList>
            <person name="Nielsen J.C."/>
            <person name="Grijseels S."/>
            <person name="Prigent S."/>
            <person name="Ji B."/>
            <person name="Dainat J."/>
            <person name="Nielsen K.F."/>
            <person name="Frisvad J.C."/>
            <person name="Workman M."/>
            <person name="Nielsen J."/>
        </authorList>
    </citation>
    <scope>NUCLEOTIDE SEQUENCE [LARGE SCALE GENOMIC DNA]</scope>
    <source>
        <strain evidence="10">IBT 31321</strain>
    </source>
</reference>
<sequence>MNAFTPTVVVVLAVVVYSTALGIYRLLLSPLARCPGPKLTALTGWYETYKDVFQGGQFIFEIEKWHQQYGPLIRINPWEVHIADAEFYQTLYSNKSRYSKPKAWKYRFELPLSTFDVIEHDHHRRRHQAVSPFFSRQRVFEYLPYVQERVDQMCKRLETGYPGKYLPVSLDDAYAALTSDVINYYSFGPSSLWSPPIFLALIQSLPPSVVAILNPDMKPVFDFHGEIRAQIQHLMADKDTKTKSENHRTIFTELLHSKFLQNEEKFLDLLQQEAASLTGAGIETTKTALAMATFHILDNPAIYQRLRAGLCDAMPDPVGSPLSLPRLEKLPYLHVVVQEALRLSFGISQRLVRIDPYFPIKYGQCVIPPGVPFSMTFYLQHRDYNIFPNPDEVRPEK</sequence>
<dbReference type="GO" id="GO:0043386">
    <property type="term" value="P:mycotoxin biosynthetic process"/>
    <property type="evidence" value="ECO:0007669"/>
    <property type="project" value="UniProtKB-ARBA"/>
</dbReference>
<dbReference type="InterPro" id="IPR001128">
    <property type="entry name" value="Cyt_P450"/>
</dbReference>
<comment type="caution">
    <text evidence="9">The sequence shown here is derived from an EMBL/GenBank/DDBJ whole genome shotgun (WGS) entry which is preliminary data.</text>
</comment>
<comment type="similarity">
    <text evidence="2">Belongs to the cytochrome P450 family.</text>
</comment>
<evidence type="ECO:0000256" key="1">
    <source>
        <dbReference type="ARBA" id="ARBA00001971"/>
    </source>
</evidence>
<dbReference type="PANTHER" id="PTHR24305">
    <property type="entry name" value="CYTOCHROME P450"/>
    <property type="match status" value="1"/>
</dbReference>
<accession>A0A1V6UY68</accession>
<evidence type="ECO:0000256" key="8">
    <source>
        <dbReference type="SAM" id="Phobius"/>
    </source>
</evidence>
<keyword evidence="8" id="KW-0472">Membrane</keyword>
<evidence type="ECO:0000313" key="10">
    <source>
        <dbReference type="Proteomes" id="UP000191500"/>
    </source>
</evidence>
<dbReference type="CDD" id="cd11062">
    <property type="entry name" value="CYP58-like"/>
    <property type="match status" value="1"/>
</dbReference>
<comment type="cofactor">
    <cofactor evidence="1">
        <name>heme</name>
        <dbReference type="ChEBI" id="CHEBI:30413"/>
    </cofactor>
</comment>
<organism evidence="9 10">
    <name type="scientific">Penicillium coprophilum</name>
    <dbReference type="NCBI Taxonomy" id="36646"/>
    <lineage>
        <taxon>Eukaryota</taxon>
        <taxon>Fungi</taxon>
        <taxon>Dikarya</taxon>
        <taxon>Ascomycota</taxon>
        <taxon>Pezizomycotina</taxon>
        <taxon>Eurotiomycetes</taxon>
        <taxon>Eurotiomycetidae</taxon>
        <taxon>Eurotiales</taxon>
        <taxon>Aspergillaceae</taxon>
        <taxon>Penicillium</taxon>
    </lineage>
</organism>
<keyword evidence="6" id="KW-0408">Iron</keyword>
<dbReference type="Gene3D" id="1.10.630.10">
    <property type="entry name" value="Cytochrome P450"/>
    <property type="match status" value="1"/>
</dbReference>
<keyword evidence="4" id="KW-0479">Metal-binding</keyword>
<evidence type="ECO:0008006" key="11">
    <source>
        <dbReference type="Google" id="ProtNLM"/>
    </source>
</evidence>
<feature type="transmembrane region" description="Helical" evidence="8">
    <location>
        <begin position="6"/>
        <end position="28"/>
    </location>
</feature>
<proteinExistence type="inferred from homology"/>
<keyword evidence="5" id="KW-0560">Oxidoreductase</keyword>
<dbReference type="Proteomes" id="UP000191500">
    <property type="component" value="Unassembled WGS sequence"/>
</dbReference>
<dbReference type="STRING" id="36646.A0A1V6UY68"/>
<evidence type="ECO:0000313" key="9">
    <source>
        <dbReference type="EMBL" id="OQE43133.1"/>
    </source>
</evidence>
<evidence type="ECO:0000256" key="4">
    <source>
        <dbReference type="ARBA" id="ARBA00022723"/>
    </source>
</evidence>
<gene>
    <name evidence="9" type="ORF">PENCOP_c003G00741</name>
</gene>
<dbReference type="InterPro" id="IPR036396">
    <property type="entry name" value="Cyt_P450_sf"/>
</dbReference>
<name>A0A1V6UY68_9EURO</name>
<keyword evidence="7" id="KW-0503">Monooxygenase</keyword>
<dbReference type="Pfam" id="PF00067">
    <property type="entry name" value="p450"/>
    <property type="match status" value="1"/>
</dbReference>
<dbReference type="GO" id="GO:0020037">
    <property type="term" value="F:heme binding"/>
    <property type="evidence" value="ECO:0007669"/>
    <property type="project" value="InterPro"/>
</dbReference>
<dbReference type="EMBL" id="MDDG01000003">
    <property type="protein sequence ID" value="OQE43133.1"/>
    <property type="molecule type" value="Genomic_DNA"/>
</dbReference>
<keyword evidence="3" id="KW-0349">Heme</keyword>
<evidence type="ECO:0000256" key="3">
    <source>
        <dbReference type="ARBA" id="ARBA00022617"/>
    </source>
</evidence>
<dbReference type="InterPro" id="IPR050121">
    <property type="entry name" value="Cytochrome_P450_monoxygenase"/>
</dbReference>
<keyword evidence="8" id="KW-1133">Transmembrane helix</keyword>
<keyword evidence="8" id="KW-0812">Transmembrane</keyword>
<dbReference type="AlphaFoldDB" id="A0A1V6UY68"/>
<dbReference type="SUPFAM" id="SSF48264">
    <property type="entry name" value="Cytochrome P450"/>
    <property type="match status" value="1"/>
</dbReference>
<dbReference type="GO" id="GO:0004497">
    <property type="term" value="F:monooxygenase activity"/>
    <property type="evidence" value="ECO:0007669"/>
    <property type="project" value="UniProtKB-KW"/>
</dbReference>
<protein>
    <recommendedName>
        <fullName evidence="11">Cytochrome P450</fullName>
    </recommendedName>
</protein>
<dbReference type="GO" id="GO:0016705">
    <property type="term" value="F:oxidoreductase activity, acting on paired donors, with incorporation or reduction of molecular oxygen"/>
    <property type="evidence" value="ECO:0007669"/>
    <property type="project" value="InterPro"/>
</dbReference>